<organism evidence="14 15">
    <name type="scientific">Ascosphaera apis ARSEF 7405</name>
    <dbReference type="NCBI Taxonomy" id="392613"/>
    <lineage>
        <taxon>Eukaryota</taxon>
        <taxon>Fungi</taxon>
        <taxon>Dikarya</taxon>
        <taxon>Ascomycota</taxon>
        <taxon>Pezizomycotina</taxon>
        <taxon>Eurotiomycetes</taxon>
        <taxon>Eurotiomycetidae</taxon>
        <taxon>Onygenales</taxon>
        <taxon>Ascosphaeraceae</taxon>
        <taxon>Ascosphaera</taxon>
    </lineage>
</organism>
<comment type="subunit">
    <text evidence="4 13">Homodimer.</text>
</comment>
<dbReference type="CDD" id="cd02585">
    <property type="entry name" value="HAD_PMM"/>
    <property type="match status" value="1"/>
</dbReference>
<evidence type="ECO:0000256" key="12">
    <source>
        <dbReference type="PIRSR" id="PIRSR605002-3"/>
    </source>
</evidence>
<feature type="active site" description="Proton donor/acceptor" evidence="10">
    <location>
        <position position="26"/>
    </location>
</feature>
<evidence type="ECO:0000256" key="7">
    <source>
        <dbReference type="ARBA" id="ARBA00022723"/>
    </source>
</evidence>
<dbReference type="EMBL" id="AZGZ01000009">
    <property type="protein sequence ID" value="KZZ93073.1"/>
    <property type="molecule type" value="Genomic_DNA"/>
</dbReference>
<feature type="binding site" evidence="11">
    <location>
        <position position="138"/>
    </location>
    <ligand>
        <name>alpha-D-mannose 1-phosphate</name>
        <dbReference type="ChEBI" id="CHEBI:58409"/>
    </ligand>
</feature>
<evidence type="ECO:0000256" key="10">
    <source>
        <dbReference type="PIRSR" id="PIRSR605002-1"/>
    </source>
</evidence>
<feature type="binding site" evidence="11">
    <location>
        <position position="194"/>
    </location>
    <ligand>
        <name>alpha-D-mannose 1-phosphate</name>
        <dbReference type="ChEBI" id="CHEBI:58409"/>
    </ligand>
</feature>
<evidence type="ECO:0000313" key="14">
    <source>
        <dbReference type="EMBL" id="KZZ93073.1"/>
    </source>
</evidence>
<accession>A0A162IGG6</accession>
<dbReference type="VEuPathDB" id="FungiDB:AAP_02539"/>
<evidence type="ECO:0000256" key="13">
    <source>
        <dbReference type="RuleBase" id="RU361118"/>
    </source>
</evidence>
<evidence type="ECO:0000256" key="1">
    <source>
        <dbReference type="ARBA" id="ARBA00004496"/>
    </source>
</evidence>
<dbReference type="Pfam" id="PF03332">
    <property type="entry name" value="PMM"/>
    <property type="match status" value="1"/>
</dbReference>
<reference evidence="14 15" key="1">
    <citation type="journal article" date="2016" name="Genome Biol. Evol.">
        <title>Divergent and convergent evolution of fungal pathogenicity.</title>
        <authorList>
            <person name="Shang Y."/>
            <person name="Xiao G."/>
            <person name="Zheng P."/>
            <person name="Cen K."/>
            <person name="Zhan S."/>
            <person name="Wang C."/>
        </authorList>
    </citation>
    <scope>NUCLEOTIDE SEQUENCE [LARGE SCALE GENOMIC DNA]</scope>
    <source>
        <strain evidence="14 15">ARSEF 7405</strain>
    </source>
</reference>
<comment type="cofactor">
    <cofactor evidence="12">
        <name>Mg(2+)</name>
        <dbReference type="ChEBI" id="CHEBI:18420"/>
    </cofactor>
</comment>
<comment type="subcellular location">
    <subcellularLocation>
        <location evidence="1 13">Cytoplasm</location>
    </subcellularLocation>
</comment>
<evidence type="ECO:0000256" key="11">
    <source>
        <dbReference type="PIRSR" id="PIRSR605002-2"/>
    </source>
</evidence>
<evidence type="ECO:0000256" key="8">
    <source>
        <dbReference type="ARBA" id="ARBA00022842"/>
    </source>
</evidence>
<dbReference type="Gene3D" id="3.40.50.1000">
    <property type="entry name" value="HAD superfamily/HAD-like"/>
    <property type="match status" value="1"/>
</dbReference>
<keyword evidence="15" id="KW-1185">Reference proteome</keyword>
<dbReference type="GO" id="GO:0009298">
    <property type="term" value="P:GDP-mannose biosynthetic process"/>
    <property type="evidence" value="ECO:0007669"/>
    <property type="project" value="UniProtKB-UniPathway"/>
</dbReference>
<dbReference type="UniPathway" id="UPA00126">
    <property type="reaction ID" value="UER00424"/>
</dbReference>
<dbReference type="GO" id="GO:0046872">
    <property type="term" value="F:metal ion binding"/>
    <property type="evidence" value="ECO:0007669"/>
    <property type="project" value="UniProtKB-KW"/>
</dbReference>
<proteinExistence type="inferred from homology"/>
<gene>
    <name evidence="14" type="ORF">AAP_02539</name>
</gene>
<dbReference type="Gene3D" id="3.30.1240.20">
    <property type="match status" value="1"/>
</dbReference>
<dbReference type="GO" id="GO:0006487">
    <property type="term" value="P:protein N-linked glycosylation"/>
    <property type="evidence" value="ECO:0007669"/>
    <property type="project" value="TreeGrafter"/>
</dbReference>
<dbReference type="SFLD" id="SFLDG01140">
    <property type="entry name" value="C2.B:_Phosphomannomutase_and_P"/>
    <property type="match status" value="1"/>
</dbReference>
<feature type="binding site" evidence="11">
    <location>
        <position position="149"/>
    </location>
    <ligand>
        <name>alpha-D-mannose 1-phosphate</name>
        <dbReference type="ChEBI" id="CHEBI:58409"/>
    </ligand>
</feature>
<keyword evidence="6 13" id="KW-0963">Cytoplasm</keyword>
<dbReference type="PANTHER" id="PTHR10466">
    <property type="entry name" value="PHOSPHOMANNOMUTASE"/>
    <property type="match status" value="1"/>
</dbReference>
<feature type="binding site" evidence="11">
    <location>
        <position position="33"/>
    </location>
    <ligand>
        <name>alpha-D-mannose 1-phosphate</name>
        <dbReference type="ChEBI" id="CHEBI:58409"/>
    </ligand>
</feature>
<evidence type="ECO:0000256" key="3">
    <source>
        <dbReference type="ARBA" id="ARBA00009736"/>
    </source>
</evidence>
<name>A0A162IGG6_9EURO</name>
<dbReference type="InterPro" id="IPR006379">
    <property type="entry name" value="HAD-SF_hydro_IIB"/>
</dbReference>
<comment type="function">
    <text evidence="13">Involved in the synthesis of the GDP-mannose and dolichol-phosphate-mannose required for a number of critical mannosyl transfer reactions.</text>
</comment>
<evidence type="ECO:0000256" key="6">
    <source>
        <dbReference type="ARBA" id="ARBA00022490"/>
    </source>
</evidence>
<keyword evidence="9 13" id="KW-0413">Isomerase</keyword>
<evidence type="ECO:0000256" key="4">
    <source>
        <dbReference type="ARBA" id="ARBA00011738"/>
    </source>
</evidence>
<dbReference type="SFLD" id="SFLDF00445">
    <property type="entry name" value="alpha-phosphomannomutase"/>
    <property type="match status" value="1"/>
</dbReference>
<dbReference type="NCBIfam" id="TIGR01484">
    <property type="entry name" value="HAD-SF-IIB"/>
    <property type="match status" value="1"/>
</dbReference>
<dbReference type="GO" id="GO:0006013">
    <property type="term" value="P:mannose metabolic process"/>
    <property type="evidence" value="ECO:0007669"/>
    <property type="project" value="TreeGrafter"/>
</dbReference>
<comment type="catalytic activity">
    <reaction evidence="13">
        <text>alpha-D-mannose 1-phosphate = D-mannose 6-phosphate</text>
        <dbReference type="Rhea" id="RHEA:11140"/>
        <dbReference type="ChEBI" id="CHEBI:58409"/>
        <dbReference type="ChEBI" id="CHEBI:58735"/>
        <dbReference type="EC" id="5.4.2.8"/>
    </reaction>
</comment>
<evidence type="ECO:0000256" key="5">
    <source>
        <dbReference type="ARBA" id="ARBA00012730"/>
    </source>
</evidence>
<comment type="similarity">
    <text evidence="3 13">Belongs to the eukaryotic PMM family.</text>
</comment>
<feature type="binding site" evidence="12">
    <location>
        <position position="244"/>
    </location>
    <ligand>
        <name>Mg(2+)</name>
        <dbReference type="ChEBI" id="CHEBI:18420"/>
        <label>1</label>
    </ligand>
</feature>
<feature type="binding site" evidence="12">
    <location>
        <position position="230"/>
    </location>
    <ligand>
        <name>Mg(2+)</name>
        <dbReference type="ChEBI" id="CHEBI:18420"/>
        <label>2</label>
    </ligand>
</feature>
<dbReference type="PANTHER" id="PTHR10466:SF0">
    <property type="entry name" value="PHOSPHOMANNOMUTASE"/>
    <property type="match status" value="1"/>
</dbReference>
<dbReference type="InterPro" id="IPR036412">
    <property type="entry name" value="HAD-like_sf"/>
</dbReference>
<dbReference type="FunFam" id="3.30.1240.20:FF:000001">
    <property type="entry name" value="Phosphomannomutase"/>
    <property type="match status" value="1"/>
</dbReference>
<feature type="binding site" evidence="11">
    <location>
        <position position="196"/>
    </location>
    <ligand>
        <name>alpha-D-mannose 1-phosphate</name>
        <dbReference type="ChEBI" id="CHEBI:58409"/>
    </ligand>
</feature>
<keyword evidence="8 12" id="KW-0460">Magnesium</keyword>
<dbReference type="AlphaFoldDB" id="A0A162IGG6"/>
<dbReference type="GO" id="GO:0005829">
    <property type="term" value="C:cytosol"/>
    <property type="evidence" value="ECO:0007669"/>
    <property type="project" value="TreeGrafter"/>
</dbReference>
<feature type="binding site" evidence="12">
    <location>
        <position position="26"/>
    </location>
    <ligand>
        <name>Mg(2+)</name>
        <dbReference type="ChEBI" id="CHEBI:18420"/>
        <label>1</label>
    </ligand>
</feature>
<comment type="caution">
    <text evidence="14">The sequence shown here is derived from an EMBL/GenBank/DDBJ whole genome shotgun (WGS) entry which is preliminary data.</text>
</comment>
<feature type="binding site" evidence="11">
    <location>
        <position position="156"/>
    </location>
    <ligand>
        <name>alpha-D-mannose 1-phosphate</name>
        <dbReference type="ChEBI" id="CHEBI:58409"/>
    </ligand>
</feature>
<dbReference type="InterPro" id="IPR005002">
    <property type="entry name" value="PMM"/>
</dbReference>
<evidence type="ECO:0000256" key="2">
    <source>
        <dbReference type="ARBA" id="ARBA00004699"/>
    </source>
</evidence>
<comment type="pathway">
    <text evidence="2 13">Nucleotide-sugar biosynthesis; GDP-alpha-D-mannose biosynthesis; alpha-D-mannose 1-phosphate from D-fructose 6-phosphate: step 2/2.</text>
</comment>
<evidence type="ECO:0000313" key="15">
    <source>
        <dbReference type="Proteomes" id="UP000242877"/>
    </source>
</evidence>
<dbReference type="InterPro" id="IPR043169">
    <property type="entry name" value="PMM_cap"/>
</dbReference>
<keyword evidence="7 12" id="KW-0479">Metal-binding</keyword>
<dbReference type="SUPFAM" id="SSF56784">
    <property type="entry name" value="HAD-like"/>
    <property type="match status" value="1"/>
</dbReference>
<dbReference type="InterPro" id="IPR023214">
    <property type="entry name" value="HAD_sf"/>
</dbReference>
<feature type="active site" description="Nucleophile" evidence="10">
    <location>
        <position position="24"/>
    </location>
</feature>
<feature type="binding site" evidence="12">
    <location>
        <position position="24"/>
    </location>
    <ligand>
        <name>Mg(2+)</name>
        <dbReference type="ChEBI" id="CHEBI:18420"/>
        <label>1</label>
    </ligand>
</feature>
<dbReference type="Proteomes" id="UP000242877">
    <property type="component" value="Unassembled WGS sequence"/>
</dbReference>
<dbReference type="EC" id="5.4.2.8" evidence="5 13"/>
<feature type="binding site" evidence="12">
    <location>
        <position position="247"/>
    </location>
    <ligand>
        <name>Mg(2+)</name>
        <dbReference type="ChEBI" id="CHEBI:18420"/>
        <label>1</label>
    </ligand>
</feature>
<dbReference type="OrthoDB" id="10264771at2759"/>
<dbReference type="SFLD" id="SFLDG01143">
    <property type="entry name" value="C2.B.3:_Phosphomannomutase_Lik"/>
    <property type="match status" value="1"/>
</dbReference>
<feature type="binding site" evidence="12">
    <location>
        <position position="242"/>
    </location>
    <ligand>
        <name>Mg(2+)</name>
        <dbReference type="ChEBI" id="CHEBI:18420"/>
        <label>1</label>
    </ligand>
</feature>
<dbReference type="SFLD" id="SFLDS00003">
    <property type="entry name" value="Haloacid_Dehalogenase"/>
    <property type="match status" value="1"/>
</dbReference>
<evidence type="ECO:0000256" key="9">
    <source>
        <dbReference type="ARBA" id="ARBA00023235"/>
    </source>
</evidence>
<sequence>MSIENVQYPPLEERPVKNTICLFDVDGTLTPARRTASPEMLDVLSRLRQKCAIGFVGGSDLAKQQEQLGANGVNVNTLFDFCFAENGLTAIRFGKPLSSNSFIQYLGEERYQTLVDFCLKYIASVKLPRKRGTFVEYRNGMVNISPVGRAASVEERNEFEAFDKEHKIRETLVEALRKEFPDYGLTFSIGGQISFDVFPTGWDKTYCLQHVEAEKNISGVDYTTIHFFGDKTFKGGNDYEIFEDSRTIGHTVTGPEDTIKQLQELFGL</sequence>
<dbReference type="GO" id="GO:0004615">
    <property type="term" value="F:phosphomannomutase activity"/>
    <property type="evidence" value="ECO:0007669"/>
    <property type="project" value="UniProtKB-EC"/>
</dbReference>
<protein>
    <recommendedName>
        <fullName evidence="5 13">Phosphomannomutase</fullName>
        <ecNumber evidence="5 13">5.4.2.8</ecNumber>
    </recommendedName>
</protein>